<dbReference type="InterPro" id="IPR027417">
    <property type="entry name" value="P-loop_NTPase"/>
</dbReference>
<keyword evidence="5" id="KW-0238">DNA-binding</keyword>
<dbReference type="SMART" id="SM00843">
    <property type="entry name" value="Ftsk_gamma"/>
    <property type="match status" value="1"/>
</dbReference>
<feature type="compositionally biased region" description="Basic and acidic residues" evidence="7">
    <location>
        <begin position="25"/>
        <end position="34"/>
    </location>
</feature>
<evidence type="ECO:0000256" key="6">
    <source>
        <dbReference type="PROSITE-ProRule" id="PRU00289"/>
    </source>
</evidence>
<dbReference type="SUPFAM" id="SSF46785">
    <property type="entry name" value="Winged helix' DNA-binding domain"/>
    <property type="match status" value="1"/>
</dbReference>
<dbReference type="Pfam" id="PF09397">
    <property type="entry name" value="FtsK_gamma"/>
    <property type="match status" value="1"/>
</dbReference>
<feature type="compositionally biased region" description="Basic and acidic residues" evidence="7">
    <location>
        <begin position="219"/>
        <end position="246"/>
    </location>
</feature>
<keyword evidence="4 6" id="KW-0067">ATP-binding</keyword>
<dbReference type="InterPro" id="IPR036388">
    <property type="entry name" value="WH-like_DNA-bd_sf"/>
</dbReference>
<evidence type="ECO:0000256" key="4">
    <source>
        <dbReference type="ARBA" id="ARBA00022840"/>
    </source>
</evidence>
<evidence type="ECO:0000256" key="5">
    <source>
        <dbReference type="ARBA" id="ARBA00023125"/>
    </source>
</evidence>
<feature type="compositionally biased region" description="Basic and acidic residues" evidence="7">
    <location>
        <begin position="166"/>
        <end position="177"/>
    </location>
</feature>
<dbReference type="Pfam" id="PF17854">
    <property type="entry name" value="FtsK_alpha"/>
    <property type="match status" value="1"/>
</dbReference>
<dbReference type="InterPro" id="IPR002543">
    <property type="entry name" value="FtsK_dom"/>
</dbReference>
<dbReference type="InterPro" id="IPR050206">
    <property type="entry name" value="FtsK/SpoIIIE/SftA"/>
</dbReference>
<feature type="compositionally biased region" description="Polar residues" evidence="7">
    <location>
        <begin position="178"/>
        <end position="187"/>
    </location>
</feature>
<feature type="compositionally biased region" description="Basic and acidic residues" evidence="7">
    <location>
        <begin position="144"/>
        <end position="159"/>
    </location>
</feature>
<accession>A0ABN1AVA4</accession>
<dbReference type="PANTHER" id="PTHR22683">
    <property type="entry name" value="SPORULATION PROTEIN RELATED"/>
    <property type="match status" value="1"/>
</dbReference>
<dbReference type="InterPro" id="IPR003593">
    <property type="entry name" value="AAA+_ATPase"/>
</dbReference>
<evidence type="ECO:0000256" key="3">
    <source>
        <dbReference type="ARBA" id="ARBA00022829"/>
    </source>
</evidence>
<dbReference type="RefSeq" id="WP_343837651.1">
    <property type="nucleotide sequence ID" value="NZ_BAAADO010000001.1"/>
</dbReference>
<name>A0ABN1AVA4_9BACI</name>
<dbReference type="SUPFAM" id="SSF52540">
    <property type="entry name" value="P-loop containing nucleoside triphosphate hydrolases"/>
    <property type="match status" value="1"/>
</dbReference>
<dbReference type="PANTHER" id="PTHR22683:SF42">
    <property type="entry name" value="DNA TRANSLOCASE SFTA"/>
    <property type="match status" value="1"/>
</dbReference>
<feature type="domain" description="FtsK" evidence="8">
    <location>
        <begin position="430"/>
        <end position="622"/>
    </location>
</feature>
<feature type="compositionally biased region" description="Polar residues" evidence="7">
    <location>
        <begin position="44"/>
        <end position="60"/>
    </location>
</feature>
<dbReference type="Gene3D" id="3.30.980.40">
    <property type="match status" value="1"/>
</dbReference>
<evidence type="ECO:0000256" key="2">
    <source>
        <dbReference type="ARBA" id="ARBA00022741"/>
    </source>
</evidence>
<organism evidence="9 10">
    <name type="scientific">Salinibacillus aidingensis</name>
    <dbReference type="NCBI Taxonomy" id="237684"/>
    <lineage>
        <taxon>Bacteria</taxon>
        <taxon>Bacillati</taxon>
        <taxon>Bacillota</taxon>
        <taxon>Bacilli</taxon>
        <taxon>Bacillales</taxon>
        <taxon>Bacillaceae</taxon>
        <taxon>Salinibacillus</taxon>
    </lineage>
</organism>
<dbReference type="SMART" id="SM00382">
    <property type="entry name" value="AAA"/>
    <property type="match status" value="1"/>
</dbReference>
<keyword evidence="10" id="KW-1185">Reference proteome</keyword>
<proteinExistence type="inferred from homology"/>
<evidence type="ECO:0000259" key="8">
    <source>
        <dbReference type="PROSITE" id="PS50901"/>
    </source>
</evidence>
<dbReference type="InterPro" id="IPR036390">
    <property type="entry name" value="WH_DNA-bd_sf"/>
</dbReference>
<evidence type="ECO:0000256" key="7">
    <source>
        <dbReference type="SAM" id="MobiDB-lite"/>
    </source>
</evidence>
<comment type="caution">
    <text evidence="9">The sequence shown here is derived from an EMBL/GenBank/DDBJ whole genome shotgun (WGS) entry which is preliminary data.</text>
</comment>
<keyword evidence="3" id="KW-0159">Chromosome partition</keyword>
<dbReference type="CDD" id="cd01127">
    <property type="entry name" value="TrwB_TraG_TraD_VirD4"/>
    <property type="match status" value="1"/>
</dbReference>
<feature type="binding site" evidence="6">
    <location>
        <begin position="447"/>
        <end position="454"/>
    </location>
    <ligand>
        <name>ATP</name>
        <dbReference type="ChEBI" id="CHEBI:30616"/>
    </ligand>
</feature>
<evidence type="ECO:0000313" key="9">
    <source>
        <dbReference type="EMBL" id="GAA0484579.1"/>
    </source>
</evidence>
<evidence type="ECO:0000256" key="1">
    <source>
        <dbReference type="ARBA" id="ARBA00006474"/>
    </source>
</evidence>
<sequence length="765" mass="87002">MLDRLKKWLKEIFAEDTTATESDMSENRLPHQDIHSSPSSSQSVRTKMSFQYPEQTSIQIPTIPEHSGRSPRKENRSVRKRMDEKEDKNHELYETQNYETPKKVQENFRANFQPTDVPSPIYGFQKRKSEDTNDQINEIPAYKRRNETNYENVHELKAEKNKHRSDHTDLKEEKASDKQSPQGTSNSEIHKNIIPFQARKDRETTSLTDTEDGPGTRQEQNREEQPWEHTRKPEEKKEDIARKEESGSFQFTSRPKSARPFNVMMTPSDKRNLQRHQQKEEQQEEQQHQEEVQGPGAPPLHLLNDLPVKAADDTEWLESQQKKLETTLNQFKVRAQVTNVKKGPSVTRFEVQPDVGVKVNKFTNLTDDIKLNLAAQDIRMEAPIPGKSAIGIEVPNQQPKMVSMLEILQDDTFQNHSSHLAVGLGQDIEGEAVVTDLKKMPHGLIAGATGSGKSVCINTVLVSLLYKASYEDVKFLLIDPKVVELAPYNDLPHLVAPVITDVKAATASLKWAVSEMEDRYEKFAAEGVRDIDRFNEKIKKDDRQSEKMPYIIIVIDELADLMMVSPQDVEDSISRIAQKARACGIHLLLATQRPSVDVITGLIKANIPTRIAFSVSSQVDSRTIIDLSGAEKLLGKGDMLFLPNGSGKTRRIQGAFVSDEEVERVTSYVKKQASPQYLFDQEDLIQHHSLEEHEDDLLNEAIELVVEEGRASTSLLQRKMSIGYNRAARMIDRMEEIGLISAQNGSKPREVLMNQEQAQEMFLNK</sequence>
<gene>
    <name evidence="9" type="primary">sftA</name>
    <name evidence="9" type="ORF">GCM10008986_07340</name>
</gene>
<evidence type="ECO:0000313" key="10">
    <source>
        <dbReference type="Proteomes" id="UP001500880"/>
    </source>
</evidence>
<comment type="similarity">
    <text evidence="1">Belongs to the FtsK/SpoIIIE/SftA family.</text>
</comment>
<protein>
    <submittedName>
        <fullName evidence="9">DNA translocase SftA</fullName>
    </submittedName>
</protein>
<dbReference type="EMBL" id="BAAADO010000001">
    <property type="protein sequence ID" value="GAA0484579.1"/>
    <property type="molecule type" value="Genomic_DNA"/>
</dbReference>
<dbReference type="Gene3D" id="3.40.50.300">
    <property type="entry name" value="P-loop containing nucleotide triphosphate hydrolases"/>
    <property type="match status" value="1"/>
</dbReference>
<feature type="compositionally biased region" description="Basic and acidic residues" evidence="7">
    <location>
        <begin position="268"/>
        <end position="291"/>
    </location>
</feature>
<dbReference type="InterPro" id="IPR041027">
    <property type="entry name" value="FtsK_alpha"/>
</dbReference>
<dbReference type="PROSITE" id="PS50901">
    <property type="entry name" value="FTSK"/>
    <property type="match status" value="1"/>
</dbReference>
<dbReference type="Proteomes" id="UP001500880">
    <property type="component" value="Unassembled WGS sequence"/>
</dbReference>
<dbReference type="Pfam" id="PF01580">
    <property type="entry name" value="FtsK_SpoIIIE"/>
    <property type="match status" value="1"/>
</dbReference>
<feature type="compositionally biased region" description="Basic and acidic residues" evidence="7">
    <location>
        <begin position="66"/>
        <end position="93"/>
    </location>
</feature>
<reference evidence="9 10" key="1">
    <citation type="journal article" date="2019" name="Int. J. Syst. Evol. Microbiol.">
        <title>The Global Catalogue of Microorganisms (GCM) 10K type strain sequencing project: providing services to taxonomists for standard genome sequencing and annotation.</title>
        <authorList>
            <consortium name="The Broad Institute Genomics Platform"/>
            <consortium name="The Broad Institute Genome Sequencing Center for Infectious Disease"/>
            <person name="Wu L."/>
            <person name="Ma J."/>
        </authorList>
    </citation>
    <scope>NUCLEOTIDE SEQUENCE [LARGE SCALE GENOMIC DNA]</scope>
    <source>
        <strain evidence="9 10">JCM 12389</strain>
    </source>
</reference>
<keyword evidence="2 6" id="KW-0547">Nucleotide-binding</keyword>
<dbReference type="InterPro" id="IPR018541">
    <property type="entry name" value="Ftsk_gamma"/>
</dbReference>
<dbReference type="Gene3D" id="1.10.10.10">
    <property type="entry name" value="Winged helix-like DNA-binding domain superfamily/Winged helix DNA-binding domain"/>
    <property type="match status" value="1"/>
</dbReference>
<feature type="region of interest" description="Disordered" evidence="7">
    <location>
        <begin position="112"/>
        <end position="303"/>
    </location>
</feature>
<feature type="region of interest" description="Disordered" evidence="7">
    <location>
        <begin position="14"/>
        <end position="100"/>
    </location>
</feature>